<dbReference type="AlphaFoldDB" id="A0A5C6ZJK2"/>
<dbReference type="PANTHER" id="PTHR45266:SF3">
    <property type="entry name" value="OXALOACETATE DECARBOXYLASE ALPHA CHAIN"/>
    <property type="match status" value="1"/>
</dbReference>
<sequence>MSQSFKVNVNSTFDFDITAAESEQLDSVKTASQQSHILKDQKSYSTEILKSNFLKKTYQVKVNNNSYHVAIANDLDQLITAMGFELGSSKVINEIKAPMPGLILDIPIKVGQEVEENDTLLILEAMKMENVLSSPRAGVIKSISVKKGDAVDKNALLLEFE</sequence>
<evidence type="ECO:0000313" key="3">
    <source>
        <dbReference type="EMBL" id="TXD90394.1"/>
    </source>
</evidence>
<dbReference type="PANTHER" id="PTHR45266">
    <property type="entry name" value="OXALOACETATE DECARBOXYLASE ALPHA CHAIN"/>
    <property type="match status" value="1"/>
</dbReference>
<dbReference type="EMBL" id="VORO01000003">
    <property type="protein sequence ID" value="TXD90394.1"/>
    <property type="molecule type" value="Genomic_DNA"/>
</dbReference>
<dbReference type="RefSeq" id="WP_147085123.1">
    <property type="nucleotide sequence ID" value="NZ_VORM01000002.1"/>
</dbReference>
<dbReference type="CDD" id="cd06850">
    <property type="entry name" value="biotinyl_domain"/>
    <property type="match status" value="1"/>
</dbReference>
<dbReference type="PROSITE" id="PS00188">
    <property type="entry name" value="BIOTIN"/>
    <property type="match status" value="1"/>
</dbReference>
<dbReference type="Pfam" id="PF00364">
    <property type="entry name" value="Biotin_lipoyl"/>
    <property type="match status" value="1"/>
</dbReference>
<dbReference type="Gene3D" id="2.40.50.100">
    <property type="match status" value="1"/>
</dbReference>
<dbReference type="InterPro" id="IPR001882">
    <property type="entry name" value="Biotin_BS"/>
</dbReference>
<accession>A0A5C6ZJK2</accession>
<keyword evidence="1" id="KW-0092">Biotin</keyword>
<dbReference type="InterPro" id="IPR000089">
    <property type="entry name" value="Biotin_lipoyl"/>
</dbReference>
<proteinExistence type="predicted"/>
<feature type="domain" description="Lipoyl-binding" evidence="2">
    <location>
        <begin position="83"/>
        <end position="161"/>
    </location>
</feature>
<reference evidence="3 4" key="1">
    <citation type="submission" date="2019-08" db="EMBL/GenBank/DDBJ databases">
        <title>Genomes of Subsaximicrobium wynnwilliamsii strains.</title>
        <authorList>
            <person name="Bowman J.P."/>
        </authorList>
    </citation>
    <scope>NUCLEOTIDE SEQUENCE [LARGE SCALE GENOMIC DNA]</scope>
    <source>
        <strain evidence="3 4">2-80-2</strain>
    </source>
</reference>
<dbReference type="PROSITE" id="PS50968">
    <property type="entry name" value="BIOTINYL_LIPOYL"/>
    <property type="match status" value="1"/>
</dbReference>
<evidence type="ECO:0000256" key="1">
    <source>
        <dbReference type="ARBA" id="ARBA00023267"/>
    </source>
</evidence>
<dbReference type="Proteomes" id="UP000321578">
    <property type="component" value="Unassembled WGS sequence"/>
</dbReference>
<evidence type="ECO:0000313" key="4">
    <source>
        <dbReference type="Proteomes" id="UP000321578"/>
    </source>
</evidence>
<dbReference type="SUPFAM" id="SSF51230">
    <property type="entry name" value="Single hybrid motif"/>
    <property type="match status" value="1"/>
</dbReference>
<protein>
    <submittedName>
        <fullName evidence="3">Acetyl-CoA carboxylase biotin carboxyl carrier protein subunit</fullName>
    </submittedName>
</protein>
<organism evidence="3 4">
    <name type="scientific">Subsaximicrobium wynnwilliamsii</name>
    <dbReference type="NCBI Taxonomy" id="291179"/>
    <lineage>
        <taxon>Bacteria</taxon>
        <taxon>Pseudomonadati</taxon>
        <taxon>Bacteroidota</taxon>
        <taxon>Flavobacteriia</taxon>
        <taxon>Flavobacteriales</taxon>
        <taxon>Flavobacteriaceae</taxon>
        <taxon>Subsaximicrobium</taxon>
    </lineage>
</organism>
<comment type="caution">
    <text evidence="3">The sequence shown here is derived from an EMBL/GenBank/DDBJ whole genome shotgun (WGS) entry which is preliminary data.</text>
</comment>
<evidence type="ECO:0000259" key="2">
    <source>
        <dbReference type="PROSITE" id="PS50968"/>
    </source>
</evidence>
<dbReference type="FunFam" id="2.40.50.100:FF:000003">
    <property type="entry name" value="Acetyl-CoA carboxylase biotin carboxyl carrier protein"/>
    <property type="match status" value="1"/>
</dbReference>
<dbReference type="InterPro" id="IPR011053">
    <property type="entry name" value="Single_hybrid_motif"/>
</dbReference>
<gene>
    <name evidence="3" type="ORF">ESY86_03235</name>
</gene>
<name>A0A5C6ZJK2_9FLAO</name>
<dbReference type="OrthoDB" id="9812676at2"/>
<dbReference type="InterPro" id="IPR050709">
    <property type="entry name" value="Biotin_Carboxyl_Carrier/Decarb"/>
</dbReference>
<keyword evidence="4" id="KW-1185">Reference proteome</keyword>